<dbReference type="KEGG" id="yli:2906508"/>
<gene>
    <name evidence="1" type="ORF">YALI1_A20221g</name>
</gene>
<organism evidence="1 2">
    <name type="scientific">Yarrowia lipolytica</name>
    <name type="common">Candida lipolytica</name>
    <dbReference type="NCBI Taxonomy" id="4952"/>
    <lineage>
        <taxon>Eukaryota</taxon>
        <taxon>Fungi</taxon>
        <taxon>Dikarya</taxon>
        <taxon>Ascomycota</taxon>
        <taxon>Saccharomycotina</taxon>
        <taxon>Dipodascomycetes</taxon>
        <taxon>Dipodascales</taxon>
        <taxon>Dipodascales incertae sedis</taxon>
        <taxon>Yarrowia</taxon>
    </lineage>
</organism>
<evidence type="ECO:0000313" key="1">
    <source>
        <dbReference type="EMBL" id="AOW00876.1"/>
    </source>
</evidence>
<dbReference type="Proteomes" id="UP000182444">
    <property type="component" value="Chromosome 1A"/>
</dbReference>
<sequence>MPHVEYSNQDVELLSKWSVRTLELFLQVRNLHIPEDASYVEILDMATSAASVPIRVVSLTRTIFDRMTHLQLISWLESRDYVVLPKAKPMFTSPPGACYTQRQELLKFAKTDYVDNIAHLDSEAKYELETKLADIFSTSYAFTVTSDVEQPPSMGSYGTLHRNHYQDEDLEMIWQHFFGDQLQTTPKSREERAIIIQHCIRVFAQGPRRLLNL</sequence>
<dbReference type="eggNOG" id="ENOG502SDR1">
    <property type="taxonomic scope" value="Eukaryota"/>
</dbReference>
<dbReference type="AlphaFoldDB" id="A0A1D8N5H9"/>
<accession>A0A1D8N5H9</accession>
<evidence type="ECO:0000313" key="2">
    <source>
        <dbReference type="Proteomes" id="UP000182444"/>
    </source>
</evidence>
<dbReference type="RefSeq" id="XP_500237.3">
    <property type="nucleotide sequence ID" value="XM_500237.3"/>
</dbReference>
<proteinExistence type="predicted"/>
<name>A0A1D8N5H9_YARLL</name>
<protein>
    <submittedName>
        <fullName evidence="1">Uncharacterized protein</fullName>
    </submittedName>
</protein>
<dbReference type="GeneID" id="2906508"/>
<reference evidence="1 2" key="1">
    <citation type="journal article" date="2016" name="PLoS ONE">
        <title>Sequence Assembly of Yarrowia lipolytica Strain W29/CLIB89 Shows Transposable Element Diversity.</title>
        <authorList>
            <person name="Magnan C."/>
            <person name="Yu J."/>
            <person name="Chang I."/>
            <person name="Jahn E."/>
            <person name="Kanomata Y."/>
            <person name="Wu J."/>
            <person name="Zeller M."/>
            <person name="Oakes M."/>
            <person name="Baldi P."/>
            <person name="Sandmeyer S."/>
        </authorList>
    </citation>
    <scope>NUCLEOTIDE SEQUENCE [LARGE SCALE GENOMIC DNA]</scope>
    <source>
        <strain evidence="2">CLIB89(W29)</strain>
    </source>
</reference>
<dbReference type="VEuPathDB" id="FungiDB:YALI0_A19250g"/>
<dbReference type="EMBL" id="CP017553">
    <property type="protein sequence ID" value="AOW00876.1"/>
    <property type="molecule type" value="Genomic_DNA"/>
</dbReference>
<dbReference type="VEuPathDB" id="FungiDB:YALI1_A20221g"/>